<keyword evidence="10" id="KW-1185">Reference proteome</keyword>
<keyword evidence="5 8" id="KW-1133">Transmembrane helix</keyword>
<feature type="transmembrane region" description="Helical" evidence="8">
    <location>
        <begin position="681"/>
        <end position="704"/>
    </location>
</feature>
<evidence type="ECO:0000256" key="5">
    <source>
        <dbReference type="ARBA" id="ARBA00022989"/>
    </source>
</evidence>
<feature type="transmembrane region" description="Helical" evidence="8">
    <location>
        <begin position="232"/>
        <end position="254"/>
    </location>
</feature>
<dbReference type="AlphaFoldDB" id="A0A8W8IR12"/>
<feature type="transmembrane region" description="Helical" evidence="8">
    <location>
        <begin position="482"/>
        <end position="500"/>
    </location>
</feature>
<keyword evidence="7" id="KW-0675">Receptor</keyword>
<evidence type="ECO:0000256" key="7">
    <source>
        <dbReference type="ARBA" id="ARBA00023170"/>
    </source>
</evidence>
<dbReference type="EnsemblMetazoa" id="G15455.1">
    <property type="protein sequence ID" value="G15455.1:cds"/>
    <property type="gene ID" value="G15455"/>
</dbReference>
<evidence type="ECO:0000313" key="10">
    <source>
        <dbReference type="Proteomes" id="UP000005408"/>
    </source>
</evidence>
<feature type="transmembrane region" description="Helical" evidence="8">
    <location>
        <begin position="80"/>
        <end position="103"/>
    </location>
</feature>
<dbReference type="GO" id="GO:0005886">
    <property type="term" value="C:plasma membrane"/>
    <property type="evidence" value="ECO:0007669"/>
    <property type="project" value="UniProtKB-SubCell"/>
</dbReference>
<dbReference type="GO" id="GO:0071939">
    <property type="term" value="P:vitamin A import into cell"/>
    <property type="evidence" value="ECO:0007669"/>
    <property type="project" value="TreeGrafter"/>
</dbReference>
<dbReference type="Proteomes" id="UP000005408">
    <property type="component" value="Unassembled WGS sequence"/>
</dbReference>
<feature type="transmembrane region" description="Helical" evidence="8">
    <location>
        <begin position="434"/>
        <end position="452"/>
    </location>
</feature>
<evidence type="ECO:0000256" key="4">
    <source>
        <dbReference type="ARBA" id="ARBA00022692"/>
    </source>
</evidence>
<feature type="transmembrane region" description="Helical" evidence="8">
    <location>
        <begin position="512"/>
        <end position="531"/>
    </location>
</feature>
<dbReference type="Pfam" id="PF14752">
    <property type="entry name" value="RBP_receptor"/>
    <property type="match status" value="3"/>
</dbReference>
<feature type="transmembrane region" description="Helical" evidence="8">
    <location>
        <begin position="274"/>
        <end position="303"/>
    </location>
</feature>
<feature type="transmembrane region" description="Helical" evidence="8">
    <location>
        <begin position="854"/>
        <end position="873"/>
    </location>
</feature>
<feature type="transmembrane region" description="Helical" evidence="8">
    <location>
        <begin position="196"/>
        <end position="220"/>
    </location>
</feature>
<evidence type="ECO:0000256" key="1">
    <source>
        <dbReference type="ARBA" id="ARBA00004651"/>
    </source>
</evidence>
<feature type="transmembrane region" description="Helical" evidence="8">
    <location>
        <begin position="21"/>
        <end position="44"/>
    </location>
</feature>
<evidence type="ECO:0000256" key="3">
    <source>
        <dbReference type="ARBA" id="ARBA00022475"/>
    </source>
</evidence>
<dbReference type="PANTHER" id="PTHR21444">
    <property type="entry name" value="COILED-COIL DOMAIN-CONTAINING PROTEIN 180"/>
    <property type="match status" value="1"/>
</dbReference>
<keyword evidence="2" id="KW-0813">Transport</keyword>
<feature type="transmembrane region" description="Helical" evidence="8">
    <location>
        <begin position="893"/>
        <end position="918"/>
    </location>
</feature>
<keyword evidence="3" id="KW-1003">Cell membrane</keyword>
<reference evidence="9" key="1">
    <citation type="submission" date="2022-08" db="UniProtKB">
        <authorList>
            <consortium name="EnsemblMetazoa"/>
        </authorList>
    </citation>
    <scope>IDENTIFICATION</scope>
    <source>
        <strain evidence="9">05x7-T-G4-1.051#20</strain>
    </source>
</reference>
<feature type="transmembrane region" description="Helical" evidence="8">
    <location>
        <begin position="816"/>
        <end position="842"/>
    </location>
</feature>
<proteinExistence type="predicted"/>
<feature type="transmembrane region" description="Helical" evidence="8">
    <location>
        <begin position="543"/>
        <end position="565"/>
    </location>
</feature>
<comment type="subcellular location">
    <subcellularLocation>
        <location evidence="1">Cell membrane</location>
        <topology evidence="1">Multi-pass membrane protein</topology>
    </subcellularLocation>
</comment>
<feature type="transmembrane region" description="Helical" evidence="8">
    <location>
        <begin position="571"/>
        <end position="601"/>
    </location>
</feature>
<dbReference type="GO" id="GO:0034632">
    <property type="term" value="F:retinol transmembrane transporter activity"/>
    <property type="evidence" value="ECO:0007669"/>
    <property type="project" value="InterPro"/>
</dbReference>
<accession>A0A8W8IR12</accession>
<keyword evidence="6 8" id="KW-0472">Membrane</keyword>
<name>A0A8W8IR12_MAGGI</name>
<keyword evidence="4 8" id="KW-0812">Transmembrane</keyword>
<sequence>MFRMTKTDYKKVVQASSRSKLESLVALVSMLIYGTGYLPIILGISLECPLGYLAATLFSWIYTVEFFINAFCRQENAVSYILLFMSVLPEIVCFVILSVGLPLQLGISLQKRFKCRSKTTSNIPENEVCYKSMENSFQWTYVKNLLRKTHTPPVLPDDHGYVFCTKSHFSEPDTHNIQCGSIRYAGYQVGHIGGGFTIQCFMTIINSSVVAMVVALWEYFGKYLQDKFQDIMIILYTAIIVYVIQFLLSKFVFLQEKGNLLAIESRRLFFLFTYFMFFYYIFIAIFHSILRILASVIFGTFLLPRIDYSVLPRKCQIIDLGFFAYCGFLHLESSHTNPIAMVFISILQAESQHSLTERKHYENGYGTCLGRAIPSIPTEPFNCGPCSWRVTKGLPKHLPAMDFILELLEFPVDTNFTYTFILAECPKIFPHQEFRLFLLVPAVISTLILAFSTQRTKQKLQMLNGRPGLIFPMDVLKRSHRFSYAAAFGTLARLCAGIVFDAQYAFDYNGPTYLKVLLALVSMLIYGLGYFPLFAGITTEAPVGYFIATLFSWVFTAEFIGNYFCKQPMGVISYVVLVIGMLPETLCFLYLSISLPVRFVASIAKPKKKFKLAVDFESSKDLYESIRNSYQGIHVKKLFKRPPPPPLPPKGIMQKLQSSLKSLLEKIFYKRTKGFRYSARMISVMAIGFILLYEVTFLLFVQLFELFDFAEIGMEHILNSIGRIEEIGEDPAVTSLREILIVLYDLVIAFRGCFLTSLMVAFTINVVFLLHYMTSYRSNLLSLYKGKNNHLTPKNKKSNASLIVGSMRYAGYQVGYIGWGFFIQFFMLIIVTVAIALIVILWDFLKDFILDQAMRLWPVLLTSLVLNITQLILSKFLFLQKRGEILAMDNRRLLFIFTYFMFFYNIFIGIFSCLMRILKSIILGALFLPRLDHSTLPRKFQKMDPGFDAYCGFMHIESTHTNPVAMVFISILQAESLTSLKKNSKKHSNINLQDEKQEMLDRKRRKAKWKWLLAYTLVNNPEISLQRRLVLAEERNENIKEIFFSRSSLCTEEKSSKIELDQIIIQDEKI</sequence>
<dbReference type="GO" id="GO:0038023">
    <property type="term" value="F:signaling receptor activity"/>
    <property type="evidence" value="ECO:0007669"/>
    <property type="project" value="InterPro"/>
</dbReference>
<feature type="transmembrane region" description="Helical" evidence="8">
    <location>
        <begin position="748"/>
        <end position="770"/>
    </location>
</feature>
<dbReference type="InterPro" id="IPR026612">
    <property type="entry name" value="STRA6-like"/>
</dbReference>
<evidence type="ECO:0000256" key="6">
    <source>
        <dbReference type="ARBA" id="ARBA00023136"/>
    </source>
</evidence>
<evidence type="ECO:0000256" key="8">
    <source>
        <dbReference type="SAM" id="Phobius"/>
    </source>
</evidence>
<organism evidence="9 10">
    <name type="scientific">Magallana gigas</name>
    <name type="common">Pacific oyster</name>
    <name type="synonym">Crassostrea gigas</name>
    <dbReference type="NCBI Taxonomy" id="29159"/>
    <lineage>
        <taxon>Eukaryota</taxon>
        <taxon>Metazoa</taxon>
        <taxon>Spiralia</taxon>
        <taxon>Lophotrochozoa</taxon>
        <taxon>Mollusca</taxon>
        <taxon>Bivalvia</taxon>
        <taxon>Autobranchia</taxon>
        <taxon>Pteriomorphia</taxon>
        <taxon>Ostreida</taxon>
        <taxon>Ostreoidea</taxon>
        <taxon>Ostreidae</taxon>
        <taxon>Magallana</taxon>
    </lineage>
</organism>
<evidence type="ECO:0000313" key="9">
    <source>
        <dbReference type="EnsemblMetazoa" id="G15455.1:cds"/>
    </source>
</evidence>
<dbReference type="PANTHER" id="PTHR21444:SF15">
    <property type="entry name" value="RECEPTOR FOR RETINOL UPTAKE STRA6"/>
    <property type="match status" value="1"/>
</dbReference>
<protein>
    <submittedName>
        <fullName evidence="9">Uncharacterized protein</fullName>
    </submittedName>
</protein>
<evidence type="ECO:0000256" key="2">
    <source>
        <dbReference type="ARBA" id="ARBA00022448"/>
    </source>
</evidence>